<dbReference type="AlphaFoldDB" id="A0A9D1IBL8"/>
<evidence type="ECO:0000313" key="7">
    <source>
        <dbReference type="EMBL" id="HIU34400.1"/>
    </source>
</evidence>
<dbReference type="GO" id="GO:0022857">
    <property type="term" value="F:transmembrane transporter activity"/>
    <property type="evidence" value="ECO:0007669"/>
    <property type="project" value="InterPro"/>
</dbReference>
<dbReference type="GO" id="GO:0005886">
    <property type="term" value="C:plasma membrane"/>
    <property type="evidence" value="ECO:0007669"/>
    <property type="project" value="UniProtKB-SubCell"/>
</dbReference>
<dbReference type="InterPro" id="IPR001851">
    <property type="entry name" value="ABC_transp_permease"/>
</dbReference>
<dbReference type="PANTHER" id="PTHR32196">
    <property type="entry name" value="ABC TRANSPORTER PERMEASE PROTEIN YPHD-RELATED-RELATED"/>
    <property type="match status" value="1"/>
</dbReference>
<keyword evidence="3 6" id="KW-0812">Transmembrane</keyword>
<evidence type="ECO:0000256" key="3">
    <source>
        <dbReference type="ARBA" id="ARBA00022692"/>
    </source>
</evidence>
<feature type="transmembrane region" description="Helical" evidence="6">
    <location>
        <begin position="196"/>
        <end position="215"/>
    </location>
</feature>
<dbReference type="Proteomes" id="UP000824072">
    <property type="component" value="Unassembled WGS sequence"/>
</dbReference>
<evidence type="ECO:0000256" key="4">
    <source>
        <dbReference type="ARBA" id="ARBA00022989"/>
    </source>
</evidence>
<evidence type="ECO:0000256" key="5">
    <source>
        <dbReference type="ARBA" id="ARBA00023136"/>
    </source>
</evidence>
<feature type="transmembrane region" description="Helical" evidence="6">
    <location>
        <begin position="21"/>
        <end position="41"/>
    </location>
</feature>
<feature type="transmembrane region" description="Helical" evidence="6">
    <location>
        <begin position="155"/>
        <end position="176"/>
    </location>
</feature>
<evidence type="ECO:0000313" key="8">
    <source>
        <dbReference type="Proteomes" id="UP000824072"/>
    </source>
</evidence>
<feature type="transmembrane region" description="Helical" evidence="6">
    <location>
        <begin position="125"/>
        <end position="148"/>
    </location>
</feature>
<evidence type="ECO:0000256" key="2">
    <source>
        <dbReference type="ARBA" id="ARBA00022475"/>
    </source>
</evidence>
<feature type="transmembrane region" description="Helical" evidence="6">
    <location>
        <begin position="47"/>
        <end position="68"/>
    </location>
</feature>
<keyword evidence="2" id="KW-1003">Cell membrane</keyword>
<organism evidence="7 8">
    <name type="scientific">Candidatus Pullichristensenella excrementigallinarum</name>
    <dbReference type="NCBI Taxonomy" id="2840907"/>
    <lineage>
        <taxon>Bacteria</taxon>
        <taxon>Bacillati</taxon>
        <taxon>Bacillota</taxon>
        <taxon>Clostridia</taxon>
        <taxon>Candidatus Pullichristensenella</taxon>
    </lineage>
</organism>
<keyword evidence="5 6" id="KW-0472">Membrane</keyword>
<dbReference type="Pfam" id="PF02653">
    <property type="entry name" value="BPD_transp_2"/>
    <property type="match status" value="1"/>
</dbReference>
<protein>
    <submittedName>
        <fullName evidence="7">ABC transporter permease</fullName>
    </submittedName>
</protein>
<feature type="transmembrane region" description="Helical" evidence="6">
    <location>
        <begin position="75"/>
        <end position="94"/>
    </location>
</feature>
<dbReference type="CDD" id="cd06579">
    <property type="entry name" value="TM_PBP1_transp_AraH_like"/>
    <property type="match status" value="1"/>
</dbReference>
<proteinExistence type="predicted"/>
<gene>
    <name evidence="7" type="ORF">IAB02_07535</name>
</gene>
<comment type="subcellular location">
    <subcellularLocation>
        <location evidence="1">Cell membrane</location>
        <topology evidence="1">Multi-pass membrane protein</topology>
    </subcellularLocation>
</comment>
<dbReference type="EMBL" id="DVMU01000171">
    <property type="protein sequence ID" value="HIU34400.1"/>
    <property type="molecule type" value="Genomic_DNA"/>
</dbReference>
<feature type="transmembrane region" description="Helical" evidence="6">
    <location>
        <begin position="281"/>
        <end position="314"/>
    </location>
</feature>
<name>A0A9D1IBL8_9FIRM</name>
<feature type="transmembrane region" description="Helical" evidence="6">
    <location>
        <begin position="249"/>
        <end position="269"/>
    </location>
</feature>
<evidence type="ECO:0000256" key="1">
    <source>
        <dbReference type="ARBA" id="ARBA00004651"/>
    </source>
</evidence>
<evidence type="ECO:0000256" key="6">
    <source>
        <dbReference type="SAM" id="Phobius"/>
    </source>
</evidence>
<accession>A0A9D1IBL8</accession>
<reference evidence="7" key="1">
    <citation type="submission" date="2020-10" db="EMBL/GenBank/DDBJ databases">
        <authorList>
            <person name="Gilroy R."/>
        </authorList>
    </citation>
    <scope>NUCLEOTIDE SEQUENCE</scope>
    <source>
        <strain evidence="7">ChiHcec3-11533</strain>
    </source>
</reference>
<feature type="transmembrane region" description="Helical" evidence="6">
    <location>
        <begin position="326"/>
        <end position="345"/>
    </location>
</feature>
<keyword evidence="4 6" id="KW-1133">Transmembrane helix</keyword>
<sequence>MSKSFYGTGRKFEMSGFMRKYGVIFVLLLMVLVLLIASPVFRTVSNTISVLLQVAINGILALGMVFVITAGGIDLSIGSMLALAGSIVGAMLYVDPAEALKATKETQEVVAGTPLTIGEVPMGTIVLACFLAIAACTLFGVLNGVLVAKFNMFPFVVTLSTQLVIRGLAYIITGGYSLTLSSKAFRTIGQGKLLNALPYPIIVLAVLAAIAYILLHHTKFGRYIYAVGGNMNAAIASGVNVFWIRVWSFIIMGFCAGVAGVIMASRISAGQPNSGSGYETDAIAACVIGGTSFAGGISTIPGTVIGVLIIGVIYNGMNLLQINTYWQTIAKGLLIIGAVMLDMVINKRRK</sequence>
<reference evidence="7" key="2">
    <citation type="journal article" date="2021" name="PeerJ">
        <title>Extensive microbial diversity within the chicken gut microbiome revealed by metagenomics and culture.</title>
        <authorList>
            <person name="Gilroy R."/>
            <person name="Ravi A."/>
            <person name="Getino M."/>
            <person name="Pursley I."/>
            <person name="Horton D.L."/>
            <person name="Alikhan N.F."/>
            <person name="Baker D."/>
            <person name="Gharbi K."/>
            <person name="Hall N."/>
            <person name="Watson M."/>
            <person name="Adriaenssens E.M."/>
            <person name="Foster-Nyarko E."/>
            <person name="Jarju S."/>
            <person name="Secka A."/>
            <person name="Antonio M."/>
            <person name="Oren A."/>
            <person name="Chaudhuri R.R."/>
            <person name="La Ragione R."/>
            <person name="Hildebrand F."/>
            <person name="Pallen M.J."/>
        </authorList>
    </citation>
    <scope>NUCLEOTIDE SEQUENCE</scope>
    <source>
        <strain evidence="7">ChiHcec3-11533</strain>
    </source>
</reference>
<comment type="caution">
    <text evidence="7">The sequence shown here is derived from an EMBL/GenBank/DDBJ whole genome shotgun (WGS) entry which is preliminary data.</text>
</comment>